<proteinExistence type="predicted"/>
<feature type="compositionally biased region" description="Acidic residues" evidence="1">
    <location>
        <begin position="238"/>
        <end position="250"/>
    </location>
</feature>
<feature type="compositionally biased region" description="Acidic residues" evidence="1">
    <location>
        <begin position="1"/>
        <end position="12"/>
    </location>
</feature>
<dbReference type="InParanoid" id="A0A165JWJ1"/>
<dbReference type="Proteomes" id="UP000077266">
    <property type="component" value="Unassembled WGS sequence"/>
</dbReference>
<keyword evidence="3" id="KW-1185">Reference proteome</keyword>
<feature type="compositionally biased region" description="Polar residues" evidence="1">
    <location>
        <begin position="51"/>
        <end position="65"/>
    </location>
</feature>
<evidence type="ECO:0000313" key="3">
    <source>
        <dbReference type="Proteomes" id="UP000077266"/>
    </source>
</evidence>
<dbReference type="EMBL" id="KV425957">
    <property type="protein sequence ID" value="KZV95436.1"/>
    <property type="molecule type" value="Genomic_DNA"/>
</dbReference>
<feature type="region of interest" description="Disordered" evidence="1">
    <location>
        <begin position="1"/>
        <end position="97"/>
    </location>
</feature>
<feature type="compositionally biased region" description="Basic and acidic residues" evidence="1">
    <location>
        <begin position="343"/>
        <end position="352"/>
    </location>
</feature>
<name>A0A165JWJ1_EXIGL</name>
<gene>
    <name evidence="2" type="ORF">EXIGLDRAFT_766247</name>
</gene>
<reference evidence="2 3" key="1">
    <citation type="journal article" date="2016" name="Mol. Biol. Evol.">
        <title>Comparative Genomics of Early-Diverging Mushroom-Forming Fungi Provides Insights into the Origins of Lignocellulose Decay Capabilities.</title>
        <authorList>
            <person name="Nagy L.G."/>
            <person name="Riley R."/>
            <person name="Tritt A."/>
            <person name="Adam C."/>
            <person name="Daum C."/>
            <person name="Floudas D."/>
            <person name="Sun H."/>
            <person name="Yadav J.S."/>
            <person name="Pangilinan J."/>
            <person name="Larsson K.H."/>
            <person name="Matsuura K."/>
            <person name="Barry K."/>
            <person name="Labutti K."/>
            <person name="Kuo R."/>
            <person name="Ohm R.A."/>
            <person name="Bhattacharya S.S."/>
            <person name="Shirouzu T."/>
            <person name="Yoshinaga Y."/>
            <person name="Martin F.M."/>
            <person name="Grigoriev I.V."/>
            <person name="Hibbett D.S."/>
        </authorList>
    </citation>
    <scope>NUCLEOTIDE SEQUENCE [LARGE SCALE GENOMIC DNA]</scope>
    <source>
        <strain evidence="2 3">HHB12029</strain>
    </source>
</reference>
<feature type="compositionally biased region" description="Basic and acidic residues" evidence="1">
    <location>
        <begin position="38"/>
        <end position="50"/>
    </location>
</feature>
<feature type="compositionally biased region" description="Basic and acidic residues" evidence="1">
    <location>
        <begin position="262"/>
        <end position="274"/>
    </location>
</feature>
<feature type="compositionally biased region" description="Basic and acidic residues" evidence="1">
    <location>
        <begin position="13"/>
        <end position="22"/>
    </location>
</feature>
<accession>A0A165JWJ1</accession>
<dbReference type="AlphaFoldDB" id="A0A165JWJ1"/>
<sequence length="382" mass="42596">MSDISEHEDDDDRPSKPPKDDSTVQSTIDRLRQKQAKRRTEGGLSKKEEQLQNSKAVRRQATSEGYRSAKSSSKGKSASKQRKSPTPPKKKEDHWPIGRIVVIPDAAPYDEADGKVPDRHELDKLDSQGLIVMANDKDDLVFGGSADPSDVVDFVAEHLPKQLFDRLAQTAKNWLEDEADEVSPFRLGIKVNKTTLTISDKELPNGADLYYACVDGVTAWRSRTLYLFAHGPFRLTGEDENAGEGVVEPEPEPRRGVKHEKKRETKREAKAKQEPEDDYVPKSSATKKRAPRDEQPPCRPSSPARPPRKKTRVDYTEPVANSPLGDIENVNMVDLTELPDSPAKSDKVPAHEEADDVFSAASFLTGCPSPTKQYNFVHYSVE</sequence>
<organism evidence="2 3">
    <name type="scientific">Exidia glandulosa HHB12029</name>
    <dbReference type="NCBI Taxonomy" id="1314781"/>
    <lineage>
        <taxon>Eukaryota</taxon>
        <taxon>Fungi</taxon>
        <taxon>Dikarya</taxon>
        <taxon>Basidiomycota</taxon>
        <taxon>Agaricomycotina</taxon>
        <taxon>Agaricomycetes</taxon>
        <taxon>Auriculariales</taxon>
        <taxon>Exidiaceae</taxon>
        <taxon>Exidia</taxon>
    </lineage>
</organism>
<protein>
    <submittedName>
        <fullName evidence="2">Uncharacterized protein</fullName>
    </submittedName>
</protein>
<evidence type="ECO:0000256" key="1">
    <source>
        <dbReference type="SAM" id="MobiDB-lite"/>
    </source>
</evidence>
<evidence type="ECO:0000313" key="2">
    <source>
        <dbReference type="EMBL" id="KZV95436.1"/>
    </source>
</evidence>
<feature type="region of interest" description="Disordered" evidence="1">
    <location>
        <begin position="237"/>
        <end position="352"/>
    </location>
</feature>